<dbReference type="EMBL" id="BAABKB010000001">
    <property type="protein sequence ID" value="GAA4993290.1"/>
    <property type="molecule type" value="Genomic_DNA"/>
</dbReference>
<dbReference type="SMART" id="SM00382">
    <property type="entry name" value="AAA"/>
    <property type="match status" value="1"/>
</dbReference>
<feature type="domain" description="ABC transporter" evidence="4">
    <location>
        <begin position="15"/>
        <end position="248"/>
    </location>
</feature>
<evidence type="ECO:0000313" key="5">
    <source>
        <dbReference type="EMBL" id="GAA4993290.1"/>
    </source>
</evidence>
<dbReference type="Proteomes" id="UP001501759">
    <property type="component" value="Unassembled WGS sequence"/>
</dbReference>
<dbReference type="PANTHER" id="PTHR24220:SF685">
    <property type="entry name" value="ABC TRANSPORTER RELATED"/>
    <property type="match status" value="1"/>
</dbReference>
<accession>A0ABP9IBI4</accession>
<dbReference type="RefSeq" id="WP_345639603.1">
    <property type="nucleotide sequence ID" value="NZ_BAABKB010000001.1"/>
</dbReference>
<dbReference type="InterPro" id="IPR017871">
    <property type="entry name" value="ABC_transporter-like_CS"/>
</dbReference>
<keyword evidence="2" id="KW-0547">Nucleotide-binding</keyword>
<dbReference type="PANTHER" id="PTHR24220">
    <property type="entry name" value="IMPORT ATP-BINDING PROTEIN"/>
    <property type="match status" value="1"/>
</dbReference>
<gene>
    <name evidence="5" type="ORF">GCM10023335_00900</name>
</gene>
<dbReference type="GO" id="GO:0005524">
    <property type="term" value="F:ATP binding"/>
    <property type="evidence" value="ECO:0007669"/>
    <property type="project" value="UniProtKB-KW"/>
</dbReference>
<dbReference type="InterPro" id="IPR003593">
    <property type="entry name" value="AAA+_ATPase"/>
</dbReference>
<keyword evidence="6" id="KW-1185">Reference proteome</keyword>
<proteinExistence type="predicted"/>
<evidence type="ECO:0000256" key="2">
    <source>
        <dbReference type="ARBA" id="ARBA00022741"/>
    </source>
</evidence>
<comment type="caution">
    <text evidence="5">The sequence shown here is derived from an EMBL/GenBank/DDBJ whole genome shotgun (WGS) entry which is preliminary data.</text>
</comment>
<evidence type="ECO:0000256" key="3">
    <source>
        <dbReference type="ARBA" id="ARBA00022840"/>
    </source>
</evidence>
<dbReference type="InterPro" id="IPR015854">
    <property type="entry name" value="ABC_transpr_LolD-like"/>
</dbReference>
<name>A0ABP9IBI4_9ACTN</name>
<dbReference type="Gene3D" id="3.40.50.300">
    <property type="entry name" value="P-loop containing nucleotide triphosphate hydrolases"/>
    <property type="match status" value="1"/>
</dbReference>
<keyword evidence="1" id="KW-0813">Transport</keyword>
<keyword evidence="3 5" id="KW-0067">ATP-binding</keyword>
<evidence type="ECO:0000259" key="4">
    <source>
        <dbReference type="PROSITE" id="PS50893"/>
    </source>
</evidence>
<evidence type="ECO:0000313" key="6">
    <source>
        <dbReference type="Proteomes" id="UP001501759"/>
    </source>
</evidence>
<dbReference type="Pfam" id="PF00005">
    <property type="entry name" value="ABC_tran"/>
    <property type="match status" value="1"/>
</dbReference>
<reference evidence="6" key="1">
    <citation type="journal article" date="2019" name="Int. J. Syst. Evol. Microbiol.">
        <title>The Global Catalogue of Microorganisms (GCM) 10K type strain sequencing project: providing services to taxonomists for standard genome sequencing and annotation.</title>
        <authorList>
            <consortium name="The Broad Institute Genomics Platform"/>
            <consortium name="The Broad Institute Genome Sequencing Center for Infectious Disease"/>
            <person name="Wu L."/>
            <person name="Ma J."/>
        </authorList>
    </citation>
    <scope>NUCLEOTIDE SEQUENCE [LARGE SCALE GENOMIC DNA]</scope>
    <source>
        <strain evidence="6">JCM 18409</strain>
    </source>
</reference>
<evidence type="ECO:0000256" key="1">
    <source>
        <dbReference type="ARBA" id="ARBA00022448"/>
    </source>
</evidence>
<dbReference type="InterPro" id="IPR027417">
    <property type="entry name" value="P-loop_NTPase"/>
</dbReference>
<dbReference type="SUPFAM" id="SSF52540">
    <property type="entry name" value="P-loop containing nucleoside triphosphate hydrolases"/>
    <property type="match status" value="1"/>
</dbReference>
<dbReference type="PROSITE" id="PS00211">
    <property type="entry name" value="ABC_TRANSPORTER_1"/>
    <property type="match status" value="1"/>
</dbReference>
<dbReference type="PROSITE" id="PS50893">
    <property type="entry name" value="ABC_TRANSPORTER_2"/>
    <property type="match status" value="1"/>
</dbReference>
<dbReference type="CDD" id="cd03255">
    <property type="entry name" value="ABC_MJ0796_LolCDE_FtsE"/>
    <property type="match status" value="1"/>
</dbReference>
<organism evidence="5 6">
    <name type="scientific">Streptomyces siamensis</name>
    <dbReference type="NCBI Taxonomy" id="1274986"/>
    <lineage>
        <taxon>Bacteria</taxon>
        <taxon>Bacillati</taxon>
        <taxon>Actinomycetota</taxon>
        <taxon>Actinomycetes</taxon>
        <taxon>Kitasatosporales</taxon>
        <taxon>Streptomycetaceae</taxon>
        <taxon>Streptomyces</taxon>
    </lineage>
</organism>
<dbReference type="InterPro" id="IPR003439">
    <property type="entry name" value="ABC_transporter-like_ATP-bd"/>
</dbReference>
<dbReference type="InterPro" id="IPR017911">
    <property type="entry name" value="MacB-like_ATP-bd"/>
</dbReference>
<protein>
    <submittedName>
        <fullName evidence="5">ABC transporter ATP-binding protein</fullName>
    </submittedName>
</protein>
<sequence length="250" mass="26315">MDTTATHTTTAAPVVRIRSLRRHYGTVAALDGVDLDFAAGTFTAVMGPSGSGKSTLLQCAAGLDRPTSGTVAVDGIGLAGLSERRLTLLRRERIGFVFQSFNLLPSLTAAQNVALPLRLAGRRPPRTAVREALARVGLADRAGHRPSELSGGQQQRVALARALVTRPAVLFGDEPTGALDTVTSRGVLALLRELVDREGRTTVMVTHDPVAASYADRVVFLVDGRVSGELRSPSADEVAARMAGLEKAPC</sequence>